<organism evidence="1 2">
    <name type="scientific">Ignelater luminosus</name>
    <name type="common">Cucubano</name>
    <name type="synonym">Pyrophorus luminosus</name>
    <dbReference type="NCBI Taxonomy" id="2038154"/>
    <lineage>
        <taxon>Eukaryota</taxon>
        <taxon>Metazoa</taxon>
        <taxon>Ecdysozoa</taxon>
        <taxon>Arthropoda</taxon>
        <taxon>Hexapoda</taxon>
        <taxon>Insecta</taxon>
        <taxon>Pterygota</taxon>
        <taxon>Neoptera</taxon>
        <taxon>Endopterygota</taxon>
        <taxon>Coleoptera</taxon>
        <taxon>Polyphaga</taxon>
        <taxon>Elateriformia</taxon>
        <taxon>Elateroidea</taxon>
        <taxon>Elateridae</taxon>
        <taxon>Agrypninae</taxon>
        <taxon>Pyrophorini</taxon>
        <taxon>Ignelater</taxon>
    </lineage>
</organism>
<dbReference type="AlphaFoldDB" id="A0A8K0GL83"/>
<evidence type="ECO:0000313" key="2">
    <source>
        <dbReference type="Proteomes" id="UP000801492"/>
    </source>
</evidence>
<evidence type="ECO:0000313" key="1">
    <source>
        <dbReference type="EMBL" id="KAF2901798.1"/>
    </source>
</evidence>
<name>A0A8K0GL83_IGNLU</name>
<dbReference type="OrthoDB" id="6767591at2759"/>
<dbReference type="Proteomes" id="UP000801492">
    <property type="component" value="Unassembled WGS sequence"/>
</dbReference>
<gene>
    <name evidence="1" type="ORF">ILUMI_04394</name>
</gene>
<proteinExistence type="predicted"/>
<accession>A0A8K0GL83</accession>
<sequence>MGPPSKISKTEENAIIQWIPAMAKEGIPCPQVKKENEGYKVCTSFKKFLVFPTTPEKKTPKRKRVIFPAVVSSGKYWESETLNNDSSIYHDEDLDLNENEELDLEVGKYVIVRYQDNYFPGAEVRSMLNAGIGSWKWPAKEDLLYYLKDDIISVMKEPKTKDNSGTL</sequence>
<reference evidence="1" key="1">
    <citation type="submission" date="2019-08" db="EMBL/GenBank/DDBJ databases">
        <title>The genome of the North American firefly Photinus pyralis.</title>
        <authorList>
            <consortium name="Photinus pyralis genome working group"/>
            <person name="Fallon T.R."/>
            <person name="Sander Lower S.E."/>
            <person name="Weng J.-K."/>
        </authorList>
    </citation>
    <scope>NUCLEOTIDE SEQUENCE</scope>
    <source>
        <strain evidence="1">TRF0915ILg1</strain>
        <tissue evidence="1">Whole body</tissue>
    </source>
</reference>
<protein>
    <submittedName>
        <fullName evidence="1">Uncharacterized protein</fullName>
    </submittedName>
</protein>
<comment type="caution">
    <text evidence="1">The sequence shown here is derived from an EMBL/GenBank/DDBJ whole genome shotgun (WGS) entry which is preliminary data.</text>
</comment>
<keyword evidence="2" id="KW-1185">Reference proteome</keyword>
<dbReference type="EMBL" id="VTPC01001492">
    <property type="protein sequence ID" value="KAF2901798.1"/>
    <property type="molecule type" value="Genomic_DNA"/>
</dbReference>